<dbReference type="Gene3D" id="3.30.300.30">
    <property type="match status" value="1"/>
</dbReference>
<comment type="caution">
    <text evidence="1">The sequence shown here is derived from an EMBL/GenBank/DDBJ whole genome shotgun (WGS) entry which is preliminary data.</text>
</comment>
<organism evidence="1 2">
    <name type="scientific">Streptomyces dysideae</name>
    <dbReference type="NCBI Taxonomy" id="909626"/>
    <lineage>
        <taxon>Bacteria</taxon>
        <taxon>Bacillati</taxon>
        <taxon>Actinomycetota</taxon>
        <taxon>Actinomycetes</taxon>
        <taxon>Kitasatosporales</taxon>
        <taxon>Streptomycetaceae</taxon>
        <taxon>Streptomyces</taxon>
    </lineage>
</organism>
<name>A0A117S150_9ACTN</name>
<evidence type="ECO:0008006" key="3">
    <source>
        <dbReference type="Google" id="ProtNLM"/>
    </source>
</evidence>
<dbReference type="InterPro" id="IPR045851">
    <property type="entry name" value="AMP-bd_C_sf"/>
</dbReference>
<keyword evidence="2" id="KW-1185">Reference proteome</keyword>
<gene>
    <name evidence="1" type="ORF">AQJ91_18010</name>
</gene>
<dbReference type="SUPFAM" id="SSF56801">
    <property type="entry name" value="Acetyl-CoA synthetase-like"/>
    <property type="match status" value="1"/>
</dbReference>
<dbReference type="AlphaFoldDB" id="A0A117S150"/>
<sequence>MTPADHRHAPFKVQVGPLEGERPLATVALKESATTGFEALRTFLADQAGIAKWQLPERWTVIESVPETSVGKFDKKVLRRRYAEGELDVTRLG</sequence>
<dbReference type="Proteomes" id="UP000053260">
    <property type="component" value="Unassembled WGS sequence"/>
</dbReference>
<dbReference type="EMBL" id="LMXB01000048">
    <property type="protein sequence ID" value="KUO19716.1"/>
    <property type="molecule type" value="Genomic_DNA"/>
</dbReference>
<protein>
    <recommendedName>
        <fullName evidence="3">AMP-binding enzyme C-terminal domain-containing protein</fullName>
    </recommendedName>
</protein>
<proteinExistence type="predicted"/>
<evidence type="ECO:0000313" key="2">
    <source>
        <dbReference type="Proteomes" id="UP000053260"/>
    </source>
</evidence>
<evidence type="ECO:0000313" key="1">
    <source>
        <dbReference type="EMBL" id="KUO19716.1"/>
    </source>
</evidence>
<reference evidence="1 2" key="1">
    <citation type="submission" date="2015-10" db="EMBL/GenBank/DDBJ databases">
        <title>Draft genome sequence of Streptomyces sp. RV15, isolated from a marine sponge.</title>
        <authorList>
            <person name="Ruckert C."/>
            <person name="Abdelmohsen U.R."/>
            <person name="Winkler A."/>
            <person name="Hentschel U."/>
            <person name="Kalinowski J."/>
            <person name="Kampfer P."/>
            <person name="Glaeser S."/>
        </authorList>
    </citation>
    <scope>NUCLEOTIDE SEQUENCE [LARGE SCALE GENOMIC DNA]</scope>
    <source>
        <strain evidence="1 2">RV15</strain>
    </source>
</reference>
<dbReference type="STRING" id="909626.AQJ91_18010"/>
<accession>A0A117S150</accession>